<dbReference type="EMBL" id="JACHCA010000031">
    <property type="protein sequence ID" value="MBB6131770.1"/>
    <property type="molecule type" value="Genomic_DNA"/>
</dbReference>
<dbReference type="AlphaFoldDB" id="A0A1N6ZGJ5"/>
<proteinExistence type="predicted"/>
<accession>A0A1N6ZGJ5</accession>
<dbReference type="RefSeq" id="WP_076373743.1">
    <property type="nucleotide sequence ID" value="NZ_FTMG01000006.1"/>
</dbReference>
<evidence type="ECO:0000313" key="4">
    <source>
        <dbReference type="Proteomes" id="UP000548326"/>
    </source>
</evidence>
<protein>
    <submittedName>
        <fullName evidence="2">Uncharacterized protein</fullName>
    </submittedName>
</protein>
<dbReference type="Proteomes" id="UP000548326">
    <property type="component" value="Unassembled WGS sequence"/>
</dbReference>
<keyword evidence="3" id="KW-1185">Reference proteome</keyword>
<evidence type="ECO:0000313" key="3">
    <source>
        <dbReference type="Proteomes" id="UP000541583"/>
    </source>
</evidence>
<evidence type="ECO:0000313" key="1">
    <source>
        <dbReference type="EMBL" id="MBB6110201.1"/>
    </source>
</evidence>
<reference evidence="3 4" key="1">
    <citation type="submission" date="2020-08" db="EMBL/GenBank/DDBJ databases">
        <title>Genomic Encyclopedia of Type Strains, Phase IV (KMG-V): Genome sequencing to study the core and pangenomes of soil and plant-associated prokaryotes.</title>
        <authorList>
            <person name="Whitman W."/>
        </authorList>
    </citation>
    <scope>NUCLEOTIDE SEQUENCE [LARGE SCALE GENOMIC DNA]</scope>
    <source>
        <strain evidence="1 3">ANJLi2</strain>
        <strain evidence="2 4">MP601</strain>
    </source>
</reference>
<organism evidence="2 4">
    <name type="scientific">Mucilaginibacter lappiensis</name>
    <dbReference type="NCBI Taxonomy" id="354630"/>
    <lineage>
        <taxon>Bacteria</taxon>
        <taxon>Pseudomonadati</taxon>
        <taxon>Bacteroidota</taxon>
        <taxon>Sphingobacteriia</taxon>
        <taxon>Sphingobacteriales</taxon>
        <taxon>Sphingobacteriaceae</taxon>
        <taxon>Mucilaginibacter</taxon>
    </lineage>
</organism>
<name>A0A1N6ZGJ5_9SPHI</name>
<gene>
    <name evidence="2" type="ORF">HDF22_005923</name>
    <name evidence="1" type="ORF">HDF23_002957</name>
</gene>
<evidence type="ECO:0000313" key="2">
    <source>
        <dbReference type="EMBL" id="MBB6131770.1"/>
    </source>
</evidence>
<comment type="caution">
    <text evidence="2">The sequence shown here is derived from an EMBL/GenBank/DDBJ whole genome shotgun (WGS) entry which is preliminary data.</text>
</comment>
<dbReference type="Proteomes" id="UP000541583">
    <property type="component" value="Unassembled WGS sequence"/>
</dbReference>
<sequence>MFKDYILNELEKLTAILARLAGFKEEAKPDEFIQLADTTLQNEYNIKLQELLELTNPDFELLLEKQNYHPDKLDALAQLLYMYQQPFTPGHETLDTLKKILVIFDRLEQKHHRSSFENIHKRNSIYQFLQNNYE</sequence>
<dbReference type="OrthoDB" id="794282at2"/>
<dbReference type="EMBL" id="JACHCB010000007">
    <property type="protein sequence ID" value="MBB6110201.1"/>
    <property type="molecule type" value="Genomic_DNA"/>
</dbReference>
<dbReference type="STRING" id="354630.SAMN05421821_10610"/>